<organism evidence="11 12">
    <name type="scientific">Roseibium aquae</name>
    <dbReference type="NCBI Taxonomy" id="1323746"/>
    <lineage>
        <taxon>Bacteria</taxon>
        <taxon>Pseudomonadati</taxon>
        <taxon>Pseudomonadota</taxon>
        <taxon>Alphaproteobacteria</taxon>
        <taxon>Hyphomicrobiales</taxon>
        <taxon>Stappiaceae</taxon>
        <taxon>Roseibium</taxon>
    </lineage>
</organism>
<comment type="similarity">
    <text evidence="2 9">Belongs to the CN hydrolase family. Apolipoprotein N-acyltransferase subfamily.</text>
</comment>
<feature type="transmembrane region" description="Helical" evidence="9">
    <location>
        <begin position="59"/>
        <end position="76"/>
    </location>
</feature>
<dbReference type="CDD" id="cd07571">
    <property type="entry name" value="ALP_N-acyl_transferase"/>
    <property type="match status" value="1"/>
</dbReference>
<keyword evidence="3 9" id="KW-1003">Cell membrane</keyword>
<evidence type="ECO:0000256" key="7">
    <source>
        <dbReference type="ARBA" id="ARBA00023136"/>
    </source>
</evidence>
<dbReference type="Gene3D" id="3.60.110.10">
    <property type="entry name" value="Carbon-nitrogen hydrolase"/>
    <property type="match status" value="1"/>
</dbReference>
<evidence type="ECO:0000256" key="9">
    <source>
        <dbReference type="HAMAP-Rule" id="MF_01148"/>
    </source>
</evidence>
<feature type="transmembrane region" description="Helical" evidence="9">
    <location>
        <begin position="161"/>
        <end position="184"/>
    </location>
</feature>
<evidence type="ECO:0000256" key="3">
    <source>
        <dbReference type="ARBA" id="ARBA00022475"/>
    </source>
</evidence>
<dbReference type="GO" id="GO:0005886">
    <property type="term" value="C:plasma membrane"/>
    <property type="evidence" value="ECO:0007669"/>
    <property type="project" value="UniProtKB-SubCell"/>
</dbReference>
<evidence type="ECO:0000256" key="2">
    <source>
        <dbReference type="ARBA" id="ARBA00010065"/>
    </source>
</evidence>
<reference evidence="11" key="1">
    <citation type="journal article" date="2014" name="Int. J. Syst. Evol. Microbiol.">
        <title>Complete genome sequence of Corynebacterium casei LMG S-19264T (=DSM 44701T), isolated from a smear-ripened cheese.</title>
        <authorList>
            <consortium name="US DOE Joint Genome Institute (JGI-PGF)"/>
            <person name="Walter F."/>
            <person name="Albersmeier A."/>
            <person name="Kalinowski J."/>
            <person name="Ruckert C."/>
        </authorList>
    </citation>
    <scope>NUCLEOTIDE SEQUENCE</scope>
    <source>
        <strain evidence="11">CGMCC 1.12426</strain>
    </source>
</reference>
<dbReference type="NCBIfam" id="TIGR00546">
    <property type="entry name" value="lnt"/>
    <property type="match status" value="1"/>
</dbReference>
<comment type="pathway">
    <text evidence="9">Protein modification; lipoprotein biosynthesis (N-acyl transfer).</text>
</comment>
<comment type="function">
    <text evidence="9">Catalyzes the phospholipid dependent N-acylation of the N-terminal cysteine of apolipoprotein, the last step in lipoprotein maturation.</text>
</comment>
<feature type="transmembrane region" description="Helical" evidence="9">
    <location>
        <begin position="97"/>
        <end position="118"/>
    </location>
</feature>
<comment type="catalytic activity">
    <reaction evidence="9">
        <text>N-terminal S-1,2-diacyl-sn-glyceryl-L-cysteinyl-[lipoprotein] + a glycerophospholipid = N-acyl-S-1,2-diacyl-sn-glyceryl-L-cysteinyl-[lipoprotein] + a 2-acyl-sn-glycero-3-phospholipid + H(+)</text>
        <dbReference type="Rhea" id="RHEA:48228"/>
        <dbReference type="Rhea" id="RHEA-COMP:14681"/>
        <dbReference type="Rhea" id="RHEA-COMP:14684"/>
        <dbReference type="ChEBI" id="CHEBI:15378"/>
        <dbReference type="ChEBI" id="CHEBI:136912"/>
        <dbReference type="ChEBI" id="CHEBI:140656"/>
        <dbReference type="ChEBI" id="CHEBI:140657"/>
        <dbReference type="ChEBI" id="CHEBI:140660"/>
        <dbReference type="EC" id="2.3.1.269"/>
    </reaction>
</comment>
<dbReference type="GO" id="GO:0042158">
    <property type="term" value="P:lipoprotein biosynthetic process"/>
    <property type="evidence" value="ECO:0007669"/>
    <property type="project" value="UniProtKB-UniRule"/>
</dbReference>
<keyword evidence="4 9" id="KW-0808">Transferase</keyword>
<dbReference type="EC" id="2.3.1.269" evidence="9"/>
<comment type="caution">
    <text evidence="11">The sequence shown here is derived from an EMBL/GenBank/DDBJ whole genome shotgun (WGS) entry which is preliminary data.</text>
</comment>
<evidence type="ECO:0000313" key="12">
    <source>
        <dbReference type="Proteomes" id="UP000605148"/>
    </source>
</evidence>
<sequence>MVSQSCFRIAIRIPAFMLKTLAPTLLLVLPNSCLLAWGWRRALIALLAGAVTSLALPPAGVLMAPVIGFSCLVWLMDGTVSRPEARRRAVFFSRFRLGWFFGFGYFLASLWWIGSAFLVEAEQFAWMMPFAVLLMPVGLALFTGLGAGIAGLFWRDGWRRILSLAVFLSASDWLRGHILTGFPWNSFGYLVADNLALSQTASVVGLYGLGFLVVLLAALPATLIDSTTRRQAILPTAIACVAVAVLWGAGQVRLTAPVPTAAAEVNIRIVQPSIPQEEKWRPENRQMIFQTLLDLTRAPLGGASVVGLPQIVIWPESALPFLLTREPGALYQIAQALPEHAVLVTGAIRVEAGDGPASFFNSIYVIDTDGTIIDLYDKVRLVPFGEYLPLEPLLTRIGLTALVNAPSAFQPGLTRRPLTTAGDFPSFIPLVCYETIFPGLSRRTGLGAEWLLNVTNDAWFGRTLGPYQHFAKARMRAIEQGLPMVRAANTGISAIIDSKGTAVGRLNLFQSGVVDGVLPGAAPTTPYARLGDIVYGILLFLSALAFFGPRYNRRSRKN</sequence>
<dbReference type="Pfam" id="PF00795">
    <property type="entry name" value="CN_hydrolase"/>
    <property type="match status" value="1"/>
</dbReference>
<feature type="transmembrane region" description="Helical" evidence="9">
    <location>
        <begin position="232"/>
        <end position="250"/>
    </location>
</feature>
<evidence type="ECO:0000256" key="1">
    <source>
        <dbReference type="ARBA" id="ARBA00004651"/>
    </source>
</evidence>
<keyword evidence="7 9" id="KW-0472">Membrane</keyword>
<feature type="transmembrane region" description="Helical" evidence="9">
    <location>
        <begin position="130"/>
        <end position="154"/>
    </location>
</feature>
<dbReference type="InterPro" id="IPR004563">
    <property type="entry name" value="Apolipo_AcylTrfase"/>
</dbReference>
<evidence type="ECO:0000259" key="10">
    <source>
        <dbReference type="PROSITE" id="PS50263"/>
    </source>
</evidence>
<dbReference type="Pfam" id="PF20154">
    <property type="entry name" value="LNT_N"/>
    <property type="match status" value="1"/>
</dbReference>
<proteinExistence type="inferred from homology"/>
<keyword evidence="12" id="KW-1185">Reference proteome</keyword>
<feature type="transmembrane region" description="Helical" evidence="9">
    <location>
        <begin position="533"/>
        <end position="551"/>
    </location>
</feature>
<feature type="transmembrane region" description="Helical" evidence="9">
    <location>
        <begin position="21"/>
        <end position="39"/>
    </location>
</feature>
<evidence type="ECO:0000256" key="5">
    <source>
        <dbReference type="ARBA" id="ARBA00022692"/>
    </source>
</evidence>
<keyword evidence="6 9" id="KW-1133">Transmembrane helix</keyword>
<gene>
    <name evidence="9 11" type="primary">lnt</name>
    <name evidence="11" type="ORF">GCM10011316_20080</name>
</gene>
<protein>
    <recommendedName>
        <fullName evidence="9">Apolipoprotein N-acyltransferase</fullName>
        <shortName evidence="9">ALP N-acyltransferase</shortName>
        <ecNumber evidence="9">2.3.1.269</ecNumber>
    </recommendedName>
</protein>
<evidence type="ECO:0000256" key="8">
    <source>
        <dbReference type="ARBA" id="ARBA00023315"/>
    </source>
</evidence>
<dbReference type="InterPro" id="IPR003010">
    <property type="entry name" value="C-N_Hydrolase"/>
</dbReference>
<dbReference type="HAMAP" id="MF_01148">
    <property type="entry name" value="Lnt"/>
    <property type="match status" value="1"/>
</dbReference>
<dbReference type="Proteomes" id="UP000605148">
    <property type="component" value="Unassembled WGS sequence"/>
</dbReference>
<accession>A0A916X1J0</accession>
<dbReference type="GO" id="GO:0016410">
    <property type="term" value="F:N-acyltransferase activity"/>
    <property type="evidence" value="ECO:0007669"/>
    <property type="project" value="UniProtKB-UniRule"/>
</dbReference>
<evidence type="ECO:0000313" key="11">
    <source>
        <dbReference type="EMBL" id="GGB47946.1"/>
    </source>
</evidence>
<dbReference type="PANTHER" id="PTHR38686:SF1">
    <property type="entry name" value="APOLIPOPROTEIN N-ACYLTRANSFERASE"/>
    <property type="match status" value="1"/>
</dbReference>
<comment type="subcellular location">
    <subcellularLocation>
        <location evidence="1 9">Cell membrane</location>
        <topology evidence="1 9">Multi-pass membrane protein</topology>
    </subcellularLocation>
</comment>
<reference evidence="11" key="2">
    <citation type="submission" date="2020-09" db="EMBL/GenBank/DDBJ databases">
        <authorList>
            <person name="Sun Q."/>
            <person name="Zhou Y."/>
        </authorList>
    </citation>
    <scope>NUCLEOTIDE SEQUENCE</scope>
    <source>
        <strain evidence="11">CGMCC 1.12426</strain>
    </source>
</reference>
<evidence type="ECO:0000256" key="4">
    <source>
        <dbReference type="ARBA" id="ARBA00022679"/>
    </source>
</evidence>
<feature type="transmembrane region" description="Helical" evidence="9">
    <location>
        <begin position="204"/>
        <end position="225"/>
    </location>
</feature>
<dbReference type="InterPro" id="IPR036526">
    <property type="entry name" value="C-N_Hydrolase_sf"/>
</dbReference>
<dbReference type="AlphaFoldDB" id="A0A916X1J0"/>
<keyword evidence="5 9" id="KW-0812">Transmembrane</keyword>
<dbReference type="PANTHER" id="PTHR38686">
    <property type="entry name" value="APOLIPOPROTEIN N-ACYLTRANSFERASE"/>
    <property type="match status" value="1"/>
</dbReference>
<evidence type="ECO:0000256" key="6">
    <source>
        <dbReference type="ARBA" id="ARBA00022989"/>
    </source>
</evidence>
<dbReference type="SUPFAM" id="SSF56317">
    <property type="entry name" value="Carbon-nitrogen hydrolase"/>
    <property type="match status" value="1"/>
</dbReference>
<name>A0A916X1J0_9HYPH</name>
<dbReference type="InterPro" id="IPR045378">
    <property type="entry name" value="LNT_N"/>
</dbReference>
<dbReference type="EMBL" id="BMFA01000005">
    <property type="protein sequence ID" value="GGB47946.1"/>
    <property type="molecule type" value="Genomic_DNA"/>
</dbReference>
<feature type="domain" description="CN hydrolase" evidence="10">
    <location>
        <begin position="270"/>
        <end position="520"/>
    </location>
</feature>
<keyword evidence="8 9" id="KW-0012">Acyltransferase</keyword>
<dbReference type="PROSITE" id="PS50263">
    <property type="entry name" value="CN_HYDROLASE"/>
    <property type="match status" value="1"/>
</dbReference>